<keyword evidence="3" id="KW-1185">Reference proteome</keyword>
<protein>
    <submittedName>
        <fullName evidence="2">Uncharacterized protein</fullName>
    </submittedName>
</protein>
<accession>A0A1D8KPS7</accession>
<evidence type="ECO:0000313" key="2">
    <source>
        <dbReference type="EMBL" id="AOV60665.1"/>
    </source>
</evidence>
<organism evidence="2 3">
    <name type="scientific">Synechococcus phage S-CAM9</name>
    <dbReference type="NCBI Taxonomy" id="1883369"/>
    <lineage>
        <taxon>Viruses</taxon>
        <taxon>Duplodnaviria</taxon>
        <taxon>Heunggongvirae</taxon>
        <taxon>Uroviricota</taxon>
        <taxon>Caudoviricetes</taxon>
        <taxon>Pantevenvirales</taxon>
        <taxon>Kyanoviridae</taxon>
        <taxon>Kanaloavirus</taxon>
        <taxon>Kanaloavirus scam9</taxon>
    </lineage>
</organism>
<feature type="region of interest" description="Disordered" evidence="1">
    <location>
        <begin position="1"/>
        <end position="21"/>
    </location>
</feature>
<dbReference type="RefSeq" id="YP_009322497.1">
    <property type="nucleotide sequence ID" value="NC_031922.1"/>
</dbReference>
<sequence length="46" mass="4799">MPPDGHVAAQKRQIDADRSGAVRGQNFHESFVIDVAIVGPLASPGS</sequence>
<evidence type="ECO:0000256" key="1">
    <source>
        <dbReference type="SAM" id="MobiDB-lite"/>
    </source>
</evidence>
<dbReference type="KEGG" id="vg:30307646"/>
<dbReference type="Proteomes" id="UP000202784">
    <property type="component" value="Segment"/>
</dbReference>
<evidence type="ECO:0000313" key="3">
    <source>
        <dbReference type="Proteomes" id="UP000202784"/>
    </source>
</evidence>
<reference evidence="2 3" key="1">
    <citation type="journal article" date="2016" name="Virology">
        <title>The genomic content and context of auxiliary metabolic genes in marine cyanomyoviruses.</title>
        <authorList>
            <person name="Crummett L.T."/>
            <person name="Puxty R.J."/>
            <person name="Weihe C."/>
            <person name="Marston M.F."/>
            <person name="Martiny J.B."/>
        </authorList>
    </citation>
    <scope>NUCLEOTIDE SEQUENCE [LARGE SCALE GENOMIC DNA]</scope>
    <source>
        <strain evidence="2">1109NB16</strain>
    </source>
</reference>
<name>A0A1D8KPS7_9CAUD</name>
<dbReference type="EMBL" id="KU686206">
    <property type="protein sequence ID" value="AOV60665.1"/>
    <property type="molecule type" value="Genomic_DNA"/>
</dbReference>
<dbReference type="GeneID" id="30307646"/>
<proteinExistence type="predicted"/>
<gene>
    <name evidence="2" type="ORF">N161109_062</name>
</gene>